<proteinExistence type="predicted"/>
<organism evidence="2 3">
    <name type="scientific">Enterococcus canintestini</name>
    <dbReference type="NCBI Taxonomy" id="317010"/>
    <lineage>
        <taxon>Bacteria</taxon>
        <taxon>Bacillati</taxon>
        <taxon>Bacillota</taxon>
        <taxon>Bacilli</taxon>
        <taxon>Lactobacillales</taxon>
        <taxon>Enterococcaceae</taxon>
        <taxon>Enterococcus</taxon>
    </lineage>
</organism>
<feature type="domain" description="WxL" evidence="1">
    <location>
        <begin position="42"/>
        <end position="179"/>
    </location>
</feature>
<dbReference type="RefSeq" id="WP_095006302.1">
    <property type="nucleotide sequence ID" value="NZ_LHUG01000004.1"/>
</dbReference>
<reference evidence="2 3" key="1">
    <citation type="submission" date="2015-08" db="EMBL/GenBank/DDBJ databases">
        <title>Enterococcus genome sequence.</title>
        <authorList>
            <person name="Acedo J.Z."/>
            <person name="Vederas J.C."/>
        </authorList>
    </citation>
    <scope>NUCLEOTIDE SEQUENCE [LARGE SCALE GENOMIC DNA]</scope>
    <source>
        <strain evidence="2 3">49</strain>
    </source>
</reference>
<dbReference type="Pfam" id="PF13731">
    <property type="entry name" value="WxL"/>
    <property type="match status" value="1"/>
</dbReference>
<name>A0A267HSP4_9ENTE</name>
<accession>A0A267HSP4</accession>
<sequence length="182" mass="20879">MKKISLSFFSLLFLIFFNSGITYASVGQTSLEITPLDEVLPRIYYISDLDFGSHSLAQSNQTIHPKEDLIIKLLDARKKTQKWRLEVKFAPLKSKEEILTDVRFNLKEGILTGENTAEVTKKELSQSLDDAKYQGILESQATFARGWLTYRIKKEDISLYFGKNNKAGKYEAVNNWRFVNAV</sequence>
<gene>
    <name evidence="2" type="ORF">AKL21_05080</name>
</gene>
<dbReference type="AlphaFoldDB" id="A0A267HSP4"/>
<evidence type="ECO:0000259" key="1">
    <source>
        <dbReference type="Pfam" id="PF13731"/>
    </source>
</evidence>
<dbReference type="Proteomes" id="UP000216797">
    <property type="component" value="Unassembled WGS sequence"/>
</dbReference>
<protein>
    <recommendedName>
        <fullName evidence="1">WxL domain-containing protein</fullName>
    </recommendedName>
</protein>
<dbReference type="EMBL" id="LHUG01000004">
    <property type="protein sequence ID" value="PAB01379.1"/>
    <property type="molecule type" value="Genomic_DNA"/>
</dbReference>
<evidence type="ECO:0000313" key="3">
    <source>
        <dbReference type="Proteomes" id="UP000216797"/>
    </source>
</evidence>
<dbReference type="InterPro" id="IPR027994">
    <property type="entry name" value="WxL_dom"/>
</dbReference>
<comment type="caution">
    <text evidence="2">The sequence shown here is derived from an EMBL/GenBank/DDBJ whole genome shotgun (WGS) entry which is preliminary data.</text>
</comment>
<evidence type="ECO:0000313" key="2">
    <source>
        <dbReference type="EMBL" id="PAB01379.1"/>
    </source>
</evidence>
<keyword evidence="3" id="KW-1185">Reference proteome</keyword>